<dbReference type="PATRIC" id="fig|992080.3.peg.526"/>
<protein>
    <submittedName>
        <fullName evidence="1">Uncharacterized protein</fullName>
    </submittedName>
</protein>
<dbReference type="EMBL" id="AKPP01000002">
    <property type="protein sequence ID" value="EJC08573.1"/>
    <property type="molecule type" value="Genomic_DNA"/>
</dbReference>
<dbReference type="RefSeq" id="WP_000923379.1">
    <property type="nucleotide sequence ID" value="NZ_AKPP01000002.1"/>
</dbReference>
<dbReference type="AlphaFoldDB" id="J0QC45"/>
<reference evidence="1 2" key="1">
    <citation type="journal article" date="2013" name="Pathog. Dis.">
        <title>Genome sequences of 65 Helicobacter pylori strains isolated from asymptomatic individuals and patients with gastric cancer, peptic ulcer disease, or gastritis.</title>
        <authorList>
            <person name="Blanchard T.G."/>
            <person name="Czinn S.J."/>
            <person name="Correa P."/>
            <person name="Nakazawa T."/>
            <person name="Keelan M."/>
            <person name="Morningstar L."/>
            <person name="Santana-Cruz I."/>
            <person name="Maroo A."/>
            <person name="McCracken C."/>
            <person name="Shefchek K."/>
            <person name="Daugherty S."/>
            <person name="Song Y."/>
            <person name="Fraser C.M."/>
            <person name="Fricke W.F."/>
        </authorList>
    </citation>
    <scope>NUCLEOTIDE SEQUENCE [LARGE SCALE GENOMIC DNA]</scope>
    <source>
        <strain evidence="1 2">Hp P-15</strain>
    </source>
</reference>
<proteinExistence type="predicted"/>
<comment type="caution">
    <text evidence="1">The sequence shown here is derived from an EMBL/GenBank/DDBJ whole genome shotgun (WGS) entry which is preliminary data.</text>
</comment>
<name>J0QC45_HELPX</name>
<sequence length="619" mass="71594">MLLDYDFLLLLNDESGNPTRYYYLLQDFEKDFVASKVAQNRVKRFVKEIIGREKASKTKNSAIKVSNTKASAIENETIGNGDLKKACEKIKSGLPFGIAFKPFKDAFYRVFNHNEQKLLIGAAKSGCIQSSADKLAQLKTRLLYWQDKSVKVDWDKPILIKDFFKGNNYLYRRLCFLLGKHFIDRFLKNNAKASVKDFMSSKEFVAKYRYTPKQNTERAKKLQSYLEGKRDFIGFIQTLNSLKDNPQDPFLPSEETSFLVFANEPTIVFNLRDYLLVLAQIFNQQAICYCESKCPIELINASPGNDFDKTQDSFSDIKFSTPNQLEQSLNDLKNKLSAFFSKHHDKHNGMEFNEIAKTQIEALCMPHSSDGFDDFREHLEESIKSFIRAKKNRYGFPKIFDVADIEQEEREVIEWREKNRASKQSYKQNLQINKIANDLKRNKVVDKRTILSVIDADLERGFIPPKDLLKQLEKISASLSKDIVIAIKQVEKLELNYALIDNIQHNTLDDTLDFTFIVGDSLSVQSLYVTFHLVIDMDRPMSEQFLNHIGKLGSFKSRERALEWVRLSQTKLIIEAPREALKNAELSQIEEILIGCIFNGAYRLQNDLKGNRHENFKQN</sequence>
<organism evidence="1 2">
    <name type="scientific">Helicobacter pylori Hp P-15</name>
    <dbReference type="NCBI Taxonomy" id="992080"/>
    <lineage>
        <taxon>Bacteria</taxon>
        <taxon>Pseudomonadati</taxon>
        <taxon>Campylobacterota</taxon>
        <taxon>Epsilonproteobacteria</taxon>
        <taxon>Campylobacterales</taxon>
        <taxon>Helicobacteraceae</taxon>
        <taxon>Helicobacter</taxon>
    </lineage>
</organism>
<evidence type="ECO:0000313" key="2">
    <source>
        <dbReference type="Proteomes" id="UP000005838"/>
    </source>
</evidence>
<evidence type="ECO:0000313" key="1">
    <source>
        <dbReference type="EMBL" id="EJC08573.1"/>
    </source>
</evidence>
<accession>J0QC45</accession>
<gene>
    <name evidence="1" type="ORF">HPHPP15_0542</name>
</gene>
<dbReference type="Proteomes" id="UP000005838">
    <property type="component" value="Unassembled WGS sequence"/>
</dbReference>